<organism evidence="7 8">
    <name type="scientific">Stephania japonica</name>
    <dbReference type="NCBI Taxonomy" id="461633"/>
    <lineage>
        <taxon>Eukaryota</taxon>
        <taxon>Viridiplantae</taxon>
        <taxon>Streptophyta</taxon>
        <taxon>Embryophyta</taxon>
        <taxon>Tracheophyta</taxon>
        <taxon>Spermatophyta</taxon>
        <taxon>Magnoliopsida</taxon>
        <taxon>Ranunculales</taxon>
        <taxon>Menispermaceae</taxon>
        <taxon>Menispermoideae</taxon>
        <taxon>Cissampelideae</taxon>
        <taxon>Stephania</taxon>
    </lineage>
</organism>
<keyword evidence="8" id="KW-1185">Reference proteome</keyword>
<dbReference type="AlphaFoldDB" id="A0AAP0P3D4"/>
<evidence type="ECO:0000256" key="2">
    <source>
        <dbReference type="ARBA" id="ARBA00023015"/>
    </source>
</evidence>
<gene>
    <name evidence="7" type="ORF">Sjap_010154</name>
</gene>
<keyword evidence="3" id="KW-0238">DNA-binding</keyword>
<keyword evidence="2" id="KW-0805">Transcription regulation</keyword>
<dbReference type="Gene3D" id="2.40.330.10">
    <property type="entry name" value="DNA-binding pseudobarrel domain"/>
    <property type="match status" value="1"/>
</dbReference>
<proteinExistence type="predicted"/>
<evidence type="ECO:0000256" key="3">
    <source>
        <dbReference type="ARBA" id="ARBA00023125"/>
    </source>
</evidence>
<evidence type="ECO:0000313" key="7">
    <source>
        <dbReference type="EMBL" id="KAK9129667.1"/>
    </source>
</evidence>
<evidence type="ECO:0000256" key="1">
    <source>
        <dbReference type="ARBA" id="ARBA00004123"/>
    </source>
</evidence>
<keyword evidence="5" id="KW-0539">Nucleus</keyword>
<dbReference type="GO" id="GO:0005634">
    <property type="term" value="C:nucleus"/>
    <property type="evidence" value="ECO:0007669"/>
    <property type="project" value="UniProtKB-SubCell"/>
</dbReference>
<evidence type="ECO:0000259" key="6">
    <source>
        <dbReference type="PROSITE" id="PS50863"/>
    </source>
</evidence>
<dbReference type="PANTHER" id="PTHR31920:SF37">
    <property type="entry name" value="B3 DOMAIN-CONTAINING TRANSCRIPTION FACTOR VRN1"/>
    <property type="match status" value="1"/>
</dbReference>
<name>A0AAP0P3D4_9MAGN</name>
<dbReference type="EMBL" id="JBBNAE010000004">
    <property type="protein sequence ID" value="KAK9129667.1"/>
    <property type="molecule type" value="Genomic_DNA"/>
</dbReference>
<keyword evidence="4" id="KW-0804">Transcription</keyword>
<comment type="caution">
    <text evidence="7">The sequence shown here is derived from an EMBL/GenBank/DDBJ whole genome shotgun (WGS) entry which is preliminary data.</text>
</comment>
<dbReference type="InterPro" id="IPR003340">
    <property type="entry name" value="B3_DNA-bd"/>
</dbReference>
<reference evidence="7 8" key="1">
    <citation type="submission" date="2024-01" db="EMBL/GenBank/DDBJ databases">
        <title>Genome assemblies of Stephania.</title>
        <authorList>
            <person name="Yang L."/>
        </authorList>
    </citation>
    <scope>NUCLEOTIDE SEQUENCE [LARGE SCALE GENOMIC DNA]</scope>
    <source>
        <strain evidence="7">QJT</strain>
        <tissue evidence="7">Leaf</tissue>
    </source>
</reference>
<dbReference type="InterPro" id="IPR015300">
    <property type="entry name" value="DNA-bd_pseudobarrel_sf"/>
</dbReference>
<feature type="domain" description="TF-B3" evidence="6">
    <location>
        <begin position="1"/>
        <end position="57"/>
    </location>
</feature>
<dbReference type="PROSITE" id="PS50863">
    <property type="entry name" value="B3"/>
    <property type="match status" value="1"/>
</dbReference>
<dbReference type="GO" id="GO:0003677">
    <property type="term" value="F:DNA binding"/>
    <property type="evidence" value="ECO:0007669"/>
    <property type="project" value="UniProtKB-KW"/>
</dbReference>
<comment type="subcellular location">
    <subcellularLocation>
        <location evidence="1">Nucleus</location>
    </subcellularLocation>
</comment>
<dbReference type="CDD" id="cd10017">
    <property type="entry name" value="B3_DNA"/>
    <property type="match status" value="1"/>
</dbReference>
<dbReference type="SUPFAM" id="SSF101936">
    <property type="entry name" value="DNA-binding pseudobarrel domain"/>
    <property type="match status" value="1"/>
</dbReference>
<dbReference type="PANTHER" id="PTHR31920">
    <property type="entry name" value="B3 DOMAIN-CONTAINING"/>
    <property type="match status" value="1"/>
</dbReference>
<accession>A0AAP0P3D4</accession>
<sequence length="448" mass="50953">MPGGKFWDIKLKKDSNGMWFEKGLREFIKYYLINVGHLLLFRYDGNSKFHVIIFDTSATEIGYPCSNATVDVGSELHKKRDGPKTYNNLNPILKCRKGQVEHAENATKPFVEKVRSQFEKRRTGKLEIIDISDCDTVEGCEDDGTIETSEDDYLFETSEDDDDDDDYDDVKTCEDGDVNPIEILDVATFHKNVPRKSNFDECAQRNKVDDTKYKKKGEGKQCSLLSQRRWFSLRTLSNKTTEVASSRLHNLASTSSKCNHLLQCKQELSEIKGKEKQLRDDVDRRQIRSRNMMIGKCGENGTKSQQLNVLSRSVANGTKSNVGDGSQHYQLHNKLVLCSENGSSMRNPHHQYDNDQVKHVVKAGQLGGESKRSRVTHDGSKEFCSGPDKTGKLIWSCSDSSRRIDDESVYPYPCKKFKTSQELGLPVICFGKTRGLNEVRNRRAETFI</sequence>
<evidence type="ECO:0000256" key="4">
    <source>
        <dbReference type="ARBA" id="ARBA00023163"/>
    </source>
</evidence>
<evidence type="ECO:0000256" key="5">
    <source>
        <dbReference type="ARBA" id="ARBA00023242"/>
    </source>
</evidence>
<evidence type="ECO:0000313" key="8">
    <source>
        <dbReference type="Proteomes" id="UP001417504"/>
    </source>
</evidence>
<dbReference type="InterPro" id="IPR050655">
    <property type="entry name" value="Plant_B3_domain"/>
</dbReference>
<protein>
    <recommendedName>
        <fullName evidence="6">TF-B3 domain-containing protein</fullName>
    </recommendedName>
</protein>
<dbReference type="Proteomes" id="UP001417504">
    <property type="component" value="Unassembled WGS sequence"/>
</dbReference>